<dbReference type="RefSeq" id="WP_061552939.1">
    <property type="nucleotide sequence ID" value="NZ_LXEX01000031.1"/>
</dbReference>
<evidence type="ECO:0008006" key="6">
    <source>
        <dbReference type="Google" id="ProtNLM"/>
    </source>
</evidence>
<proteinExistence type="predicted"/>
<evidence type="ECO:0000256" key="3">
    <source>
        <dbReference type="SAM" id="Phobius"/>
    </source>
</evidence>
<protein>
    <recommendedName>
        <fullName evidence="6">Plasmid transfer protein</fullName>
    </recommendedName>
</protein>
<evidence type="ECO:0000313" key="4">
    <source>
        <dbReference type="EMBL" id="OAT59019.1"/>
    </source>
</evidence>
<evidence type="ECO:0000256" key="1">
    <source>
        <dbReference type="SAM" id="Coils"/>
    </source>
</evidence>
<evidence type="ECO:0000313" key="5">
    <source>
        <dbReference type="Proteomes" id="UP000078431"/>
    </source>
</evidence>
<keyword evidence="3" id="KW-0472">Membrane</keyword>
<dbReference type="Proteomes" id="UP000078431">
    <property type="component" value="Unassembled WGS sequence"/>
</dbReference>
<keyword evidence="3" id="KW-0812">Transmembrane</keyword>
<feature type="compositionally biased region" description="Basic residues" evidence="2">
    <location>
        <begin position="194"/>
        <end position="207"/>
    </location>
</feature>
<dbReference type="AlphaFoldDB" id="A0AA91IPL5"/>
<feature type="region of interest" description="Disordered" evidence="2">
    <location>
        <begin position="178"/>
        <end position="207"/>
    </location>
</feature>
<sequence length="281" mass="29732">MTSETLPEHEPVPDPVISESVSEQNATAVRRSTFSLSQSALLKRTGIGVAALCVIAPSVLSVVLYLQLSNMDIRVNSLEAAFRSGQLSQLSSSVAALEKHVAEQDERFALRAGVLKGMSELGKVLDGQIADQNKKIELLDSQISEQKKALQYELDNGQASALEFSSLKATVDALKASQAQKPPATASGGAANAGKKHKTSASKKSLRSARTVPLAAPFILTGIEQRGGQNFAVIAPQGATNLSQMQLLSPGDSAWGWQLRSIEGNQAVFSVNGIPQRLSAQ</sequence>
<gene>
    <name evidence="4" type="ORF">M993_02322</name>
</gene>
<organism evidence="4 5">
    <name type="scientific">Obesumbacterium proteus ATCC 12841</name>
    <dbReference type="NCBI Taxonomy" id="1354268"/>
    <lineage>
        <taxon>Bacteria</taxon>
        <taxon>Pseudomonadati</taxon>
        <taxon>Pseudomonadota</taxon>
        <taxon>Gammaproteobacteria</taxon>
        <taxon>Enterobacterales</taxon>
        <taxon>Hafniaceae</taxon>
        <taxon>Obesumbacterium</taxon>
    </lineage>
</organism>
<accession>A0AA91IPL5</accession>
<name>A0AA91IPL5_9GAMM</name>
<feature type="transmembrane region" description="Helical" evidence="3">
    <location>
        <begin position="46"/>
        <end position="66"/>
    </location>
</feature>
<evidence type="ECO:0000256" key="2">
    <source>
        <dbReference type="SAM" id="MobiDB-lite"/>
    </source>
</evidence>
<dbReference type="EMBL" id="LXEX01000031">
    <property type="protein sequence ID" value="OAT59019.1"/>
    <property type="molecule type" value="Genomic_DNA"/>
</dbReference>
<reference evidence="4 5" key="1">
    <citation type="submission" date="2016-04" db="EMBL/GenBank/DDBJ databases">
        <title>ATOL: Assembling a taxonomically balanced genome-scale reconstruction of the evolutionary history of the Enterobacteriaceae.</title>
        <authorList>
            <person name="Plunkett G.III."/>
            <person name="Neeno-Eckwall E.C."/>
            <person name="Glasner J.D."/>
            <person name="Perna N.T."/>
        </authorList>
    </citation>
    <scope>NUCLEOTIDE SEQUENCE [LARGE SCALE GENOMIC DNA]</scope>
    <source>
        <strain evidence="4 5">ATCC 12841</strain>
    </source>
</reference>
<keyword evidence="1" id="KW-0175">Coiled coil</keyword>
<keyword evidence="3" id="KW-1133">Transmembrane helix</keyword>
<comment type="caution">
    <text evidence="4">The sequence shown here is derived from an EMBL/GenBank/DDBJ whole genome shotgun (WGS) entry which is preliminary data.</text>
</comment>
<keyword evidence="5" id="KW-1185">Reference proteome</keyword>
<feature type="coiled-coil region" evidence="1">
    <location>
        <begin position="87"/>
        <end position="149"/>
    </location>
</feature>